<dbReference type="GeneID" id="111106700"/>
<feature type="coiled-coil region" evidence="4">
    <location>
        <begin position="60"/>
        <end position="112"/>
    </location>
</feature>
<keyword evidence="3 5" id="KW-0732">Signal</keyword>
<dbReference type="Pfam" id="PF00386">
    <property type="entry name" value="C1q"/>
    <property type="match status" value="3"/>
</dbReference>
<dbReference type="InterPro" id="IPR008983">
    <property type="entry name" value="Tumour_necrosis_fac-like_dom"/>
</dbReference>
<name>A0A8B8B2C4_CRAVI</name>
<dbReference type="PANTHER" id="PTHR22923">
    <property type="entry name" value="CEREBELLIN-RELATED"/>
    <property type="match status" value="1"/>
</dbReference>
<evidence type="ECO:0000256" key="4">
    <source>
        <dbReference type="SAM" id="Coils"/>
    </source>
</evidence>
<evidence type="ECO:0000313" key="7">
    <source>
        <dbReference type="Proteomes" id="UP000694844"/>
    </source>
</evidence>
<dbReference type="SUPFAM" id="SSF49842">
    <property type="entry name" value="TNF-like"/>
    <property type="match status" value="3"/>
</dbReference>
<keyword evidence="7" id="KW-1185">Reference proteome</keyword>
<accession>A0A8B8B2C4</accession>
<protein>
    <submittedName>
        <fullName evidence="8">Uncharacterized protein LOC111106700</fullName>
    </submittedName>
</protein>
<reference evidence="8" key="1">
    <citation type="submission" date="2025-08" db="UniProtKB">
        <authorList>
            <consortium name="RefSeq"/>
        </authorList>
    </citation>
    <scope>IDENTIFICATION</scope>
    <source>
        <tissue evidence="8">Whole sample</tissue>
    </source>
</reference>
<dbReference type="Gene3D" id="2.60.120.40">
    <property type="match status" value="3"/>
</dbReference>
<sequence>MKILLHLIFIVGSYSLSTEKKEENHDGSSKVSTVLNEILNRESLVRLSMVQKMQTLMLGDVEAKQRDETLKENLENIEKELQAIRDGHEKYREENQKVQENLRNDIRQLQEIQAGAIDDLKNIYWNFSLIVNETCKSEQVQKIQSQLQSGLLKEIPGNYAFYAQLTTSTSDNDVIFEDVITNEGSAYNGNTGIFTCKYSDSYAFSWTIATSNHRYTEAELIVNDEVIGSSGTDSRSHSDTADSSTGFVVCNLKIGDKVRVAINGTADGIYSTFSGWRIGENYSSFYAKATSTLYKPFSSSHGLPFQSVVVNNGYVYDSDNGTFTCPTDGLYVFVCTFEARDGKGFPVYFHHEGSKLSAIPIQPDASSGKYADTSSTLQIFSMSRGDEIYLYPTDSDSAIQPVHSTFSGWRISSASKISAFMAYTSIDLSSSPMKYNKELLDTTSSFMSSYFQAPEDGVYLFFWHMHANDIRLESFLQVNDRTVGQTIGDATSSAYEGSSNLAILRLRKNDRVKITHDGTADEDQTMISGYLLFN</sequence>
<dbReference type="RefSeq" id="XP_022297188.1">
    <property type="nucleotide sequence ID" value="XM_022441480.1"/>
</dbReference>
<dbReference type="AlphaFoldDB" id="A0A8B8B2C4"/>
<dbReference type="InterPro" id="IPR001073">
    <property type="entry name" value="C1q_dom"/>
</dbReference>
<dbReference type="Proteomes" id="UP000694844">
    <property type="component" value="Chromosome 8"/>
</dbReference>
<keyword evidence="4" id="KW-0175">Coiled coil</keyword>
<dbReference type="PANTHER" id="PTHR22923:SF116">
    <property type="entry name" value="C1Q DOMAIN-CONTAINING PROTEIN"/>
    <property type="match status" value="1"/>
</dbReference>
<comment type="subcellular location">
    <subcellularLocation>
        <location evidence="1">Secreted</location>
    </subcellularLocation>
</comment>
<dbReference type="KEGG" id="cvn:111106700"/>
<dbReference type="PRINTS" id="PR00007">
    <property type="entry name" value="COMPLEMNTC1Q"/>
</dbReference>
<dbReference type="SMART" id="SM00110">
    <property type="entry name" value="C1Q"/>
    <property type="match status" value="1"/>
</dbReference>
<evidence type="ECO:0000256" key="5">
    <source>
        <dbReference type="SAM" id="SignalP"/>
    </source>
</evidence>
<evidence type="ECO:0000313" key="8">
    <source>
        <dbReference type="RefSeq" id="XP_022297188.1"/>
    </source>
</evidence>
<dbReference type="InterPro" id="IPR050822">
    <property type="entry name" value="Cerebellin_Synaptic_Org"/>
</dbReference>
<proteinExistence type="predicted"/>
<organism evidence="7 8">
    <name type="scientific">Crassostrea virginica</name>
    <name type="common">Eastern oyster</name>
    <dbReference type="NCBI Taxonomy" id="6565"/>
    <lineage>
        <taxon>Eukaryota</taxon>
        <taxon>Metazoa</taxon>
        <taxon>Spiralia</taxon>
        <taxon>Lophotrochozoa</taxon>
        <taxon>Mollusca</taxon>
        <taxon>Bivalvia</taxon>
        <taxon>Autobranchia</taxon>
        <taxon>Pteriomorphia</taxon>
        <taxon>Ostreida</taxon>
        <taxon>Ostreoidea</taxon>
        <taxon>Ostreidae</taxon>
        <taxon>Crassostrea</taxon>
    </lineage>
</organism>
<gene>
    <name evidence="8" type="primary">LOC111106700</name>
</gene>
<evidence type="ECO:0000259" key="6">
    <source>
        <dbReference type="PROSITE" id="PS50871"/>
    </source>
</evidence>
<keyword evidence="2" id="KW-0964">Secreted</keyword>
<dbReference type="OrthoDB" id="8044756at2759"/>
<feature type="chain" id="PRO_5034611135" evidence="5">
    <location>
        <begin position="16"/>
        <end position="534"/>
    </location>
</feature>
<evidence type="ECO:0000256" key="1">
    <source>
        <dbReference type="ARBA" id="ARBA00004613"/>
    </source>
</evidence>
<feature type="domain" description="C1q" evidence="6">
    <location>
        <begin position="154"/>
        <end position="293"/>
    </location>
</feature>
<evidence type="ECO:0000256" key="2">
    <source>
        <dbReference type="ARBA" id="ARBA00022525"/>
    </source>
</evidence>
<dbReference type="PROSITE" id="PS50871">
    <property type="entry name" value="C1Q"/>
    <property type="match status" value="1"/>
</dbReference>
<dbReference type="GO" id="GO:0005576">
    <property type="term" value="C:extracellular region"/>
    <property type="evidence" value="ECO:0007669"/>
    <property type="project" value="UniProtKB-SubCell"/>
</dbReference>
<evidence type="ECO:0000256" key="3">
    <source>
        <dbReference type="ARBA" id="ARBA00022729"/>
    </source>
</evidence>
<feature type="signal peptide" evidence="5">
    <location>
        <begin position="1"/>
        <end position="15"/>
    </location>
</feature>